<dbReference type="Proteomes" id="UP000290191">
    <property type="component" value="Unassembled WGS sequence"/>
</dbReference>
<evidence type="ECO:0000313" key="8">
    <source>
        <dbReference type="EMBL" id="RXJ61418.1"/>
    </source>
</evidence>
<feature type="transmembrane region" description="Helical" evidence="6">
    <location>
        <begin position="13"/>
        <end position="33"/>
    </location>
</feature>
<evidence type="ECO:0000256" key="3">
    <source>
        <dbReference type="ARBA" id="ARBA00022553"/>
    </source>
</evidence>
<comment type="caution">
    <text evidence="8">The sequence shown here is derived from an EMBL/GenBank/DDBJ whole genome shotgun (WGS) entry which is preliminary data.</text>
</comment>
<dbReference type="SUPFAM" id="SSF55874">
    <property type="entry name" value="ATPase domain of HSP90 chaperone/DNA topoisomerase II/histidine kinase"/>
    <property type="match status" value="1"/>
</dbReference>
<dbReference type="AlphaFoldDB" id="A0A4V1LPJ5"/>
<dbReference type="PROSITE" id="PS50109">
    <property type="entry name" value="HIS_KIN"/>
    <property type="match status" value="1"/>
</dbReference>
<dbReference type="PANTHER" id="PTHR43395:SF1">
    <property type="entry name" value="CHEMOTAXIS PROTEIN CHEA"/>
    <property type="match status" value="1"/>
</dbReference>
<dbReference type="Gene3D" id="6.10.340.10">
    <property type="match status" value="1"/>
</dbReference>
<dbReference type="InterPro" id="IPR004358">
    <property type="entry name" value="Sig_transdc_His_kin-like_C"/>
</dbReference>
<keyword evidence="3" id="KW-0597">Phosphoprotein</keyword>
<dbReference type="InterPro" id="IPR036890">
    <property type="entry name" value="HATPase_C_sf"/>
</dbReference>
<keyword evidence="6" id="KW-1133">Transmembrane helix</keyword>
<dbReference type="InterPro" id="IPR005467">
    <property type="entry name" value="His_kinase_dom"/>
</dbReference>
<keyword evidence="5" id="KW-0418">Kinase</keyword>
<accession>A0A4V1LPJ5</accession>
<evidence type="ECO:0000256" key="1">
    <source>
        <dbReference type="ARBA" id="ARBA00000085"/>
    </source>
</evidence>
<keyword evidence="6" id="KW-0812">Transmembrane</keyword>
<dbReference type="PRINTS" id="PR00344">
    <property type="entry name" value="BCTRLSENSOR"/>
</dbReference>
<dbReference type="GO" id="GO:0004673">
    <property type="term" value="F:protein histidine kinase activity"/>
    <property type="evidence" value="ECO:0007669"/>
    <property type="project" value="UniProtKB-EC"/>
</dbReference>
<dbReference type="FunFam" id="3.30.565.10:FF:000016">
    <property type="entry name" value="Chemotaxis protein CheA, putative"/>
    <property type="match status" value="1"/>
</dbReference>
<evidence type="ECO:0000259" key="7">
    <source>
        <dbReference type="PROSITE" id="PS50109"/>
    </source>
</evidence>
<name>A0A4V1LPJ5_9BACT</name>
<feature type="transmembrane region" description="Helical" evidence="6">
    <location>
        <begin position="202"/>
        <end position="225"/>
    </location>
</feature>
<dbReference type="InterPro" id="IPR051315">
    <property type="entry name" value="Bact_Chemotaxis_CheA"/>
</dbReference>
<dbReference type="STRING" id="877500.GCA_000935065_01222"/>
<dbReference type="EMBL" id="PDKO01000015">
    <property type="protein sequence ID" value="RXJ61418.1"/>
    <property type="molecule type" value="Genomic_DNA"/>
</dbReference>
<protein>
    <recommendedName>
        <fullName evidence="2">histidine kinase</fullName>
        <ecNumber evidence="2">2.7.13.3</ecNumber>
    </recommendedName>
</protein>
<comment type="catalytic activity">
    <reaction evidence="1">
        <text>ATP + protein L-histidine = ADP + protein N-phospho-L-histidine.</text>
        <dbReference type="EC" id="2.7.13.3"/>
    </reaction>
</comment>
<proteinExistence type="predicted"/>
<evidence type="ECO:0000256" key="2">
    <source>
        <dbReference type="ARBA" id="ARBA00012438"/>
    </source>
</evidence>
<reference evidence="8 9" key="1">
    <citation type="submission" date="2017-10" db="EMBL/GenBank/DDBJ databases">
        <title>Genomics of the genus Arcobacter.</title>
        <authorList>
            <person name="Perez-Cataluna A."/>
            <person name="Figueras M.J."/>
        </authorList>
    </citation>
    <scope>NUCLEOTIDE SEQUENCE [LARGE SCALE GENOMIC DNA]</scope>
    <source>
        <strain evidence="8 9">DSM 24636</strain>
    </source>
</reference>
<keyword evidence="6" id="KW-0472">Membrane</keyword>
<dbReference type="EC" id="2.7.13.3" evidence="2"/>
<sequence>MFQNIKMKLTYRIIIPLVLIVTILFTILLLFFINSEKKIMKEAQERNFTKIIEQFEKDKQIRLQEEKKSLEFITKTISRVSSKYLYDFDIESIGRTLKNFLEVANIKAIEVYEKGSSDIFYALYKEGKSIKRDFKNANTLKKSLKSIMQDIYWEENNLNLGFVVVYYDDKEIISQFKKSEDTLFKKLEQSNKKQEEDTNSAILNQIFILVLIALILFVMVFYLTYKRVLNPLKILNNGLNDFFLFLQNKKDYANAIEIDTDDEFGKMAKSLNENISVSAKLHEEIFQLNTNLEERILERTKKISTLLDNADQGFLSFSKNLVIDQEYSQECEKIFKKNIAGLKIGKLLYSENEEKREFFEETLSSLFGESNELKIKNILSLLQNEFRINRKAIHVKYKLVEADRFMLIFTDITAQKILEKRVLKERDTLKMIVSVITDSDEFFELIDEFENFCKKGEAIIDKSKTALNNTTILYRTIHTFKGLFSQKEMKFVVKKLHEFESLLSKLLKSQDNSNAYLVELIKSADFKTYLDEELNTIKSILGDELFNKRGKIVVEEETLSKIEDEIYKISQKSGLFKEYEHVIEDIKSLKNRPIYLMFNSYAKLVSQLSAQLNKHIYPLDVIVSKDLLVKEEIKPFIKSLVHVFRNCVDHGIESMEERFEKDKDEIGTISCSIFEENEELHILIADDGKGIDLDKLTLKAKSLGIDTSKMKKEDILELIFKDKISTSDEVSSISGRGIGMSAVKDELEKLNGNVNITTQKDIGTTFEFIIPK</sequence>
<evidence type="ECO:0000313" key="9">
    <source>
        <dbReference type="Proteomes" id="UP000290191"/>
    </source>
</evidence>
<dbReference type="Pfam" id="PF02518">
    <property type="entry name" value="HATPase_c"/>
    <property type="match status" value="1"/>
</dbReference>
<dbReference type="SMART" id="SM00387">
    <property type="entry name" value="HATPase_c"/>
    <property type="match status" value="1"/>
</dbReference>
<dbReference type="InterPro" id="IPR003594">
    <property type="entry name" value="HATPase_dom"/>
</dbReference>
<feature type="domain" description="Histidine kinase" evidence="7">
    <location>
        <begin position="640"/>
        <end position="772"/>
    </location>
</feature>
<dbReference type="PANTHER" id="PTHR43395">
    <property type="entry name" value="SENSOR HISTIDINE KINASE CHEA"/>
    <property type="match status" value="1"/>
</dbReference>
<gene>
    <name evidence="8" type="ORF">CRV06_13410</name>
</gene>
<evidence type="ECO:0000256" key="6">
    <source>
        <dbReference type="SAM" id="Phobius"/>
    </source>
</evidence>
<evidence type="ECO:0000256" key="5">
    <source>
        <dbReference type="ARBA" id="ARBA00022777"/>
    </source>
</evidence>
<keyword evidence="4" id="KW-0808">Transferase</keyword>
<dbReference type="Gene3D" id="3.30.565.10">
    <property type="entry name" value="Histidine kinase-like ATPase, C-terminal domain"/>
    <property type="match status" value="1"/>
</dbReference>
<organism evidence="8 9">
    <name type="scientific">Halarcobacter anaerophilus</name>
    <dbReference type="NCBI Taxonomy" id="877500"/>
    <lineage>
        <taxon>Bacteria</taxon>
        <taxon>Pseudomonadati</taxon>
        <taxon>Campylobacterota</taxon>
        <taxon>Epsilonproteobacteria</taxon>
        <taxon>Campylobacterales</taxon>
        <taxon>Arcobacteraceae</taxon>
        <taxon>Halarcobacter</taxon>
    </lineage>
</organism>
<evidence type="ECO:0000256" key="4">
    <source>
        <dbReference type="ARBA" id="ARBA00022679"/>
    </source>
</evidence>
<keyword evidence="9" id="KW-1185">Reference proteome</keyword>